<accession>A0A420Y296</accession>
<evidence type="ECO:0000256" key="4">
    <source>
        <dbReference type="SAM" id="Phobius"/>
    </source>
</evidence>
<keyword evidence="1" id="KW-0479">Metal-binding</keyword>
<evidence type="ECO:0000313" key="7">
    <source>
        <dbReference type="Proteomes" id="UP000275385"/>
    </source>
</evidence>
<dbReference type="AlphaFoldDB" id="A0A420Y296"/>
<proteinExistence type="predicted"/>
<dbReference type="GO" id="GO:0000981">
    <property type="term" value="F:DNA-binding transcription factor activity, RNA polymerase II-specific"/>
    <property type="evidence" value="ECO:0007669"/>
    <property type="project" value="InterPro"/>
</dbReference>
<dbReference type="PANTHER" id="PTHR46910">
    <property type="entry name" value="TRANSCRIPTION FACTOR PDR1"/>
    <property type="match status" value="1"/>
</dbReference>
<dbReference type="Gene3D" id="4.10.240.10">
    <property type="entry name" value="Zn(2)-C6 fungal-type DNA-binding domain"/>
    <property type="match status" value="1"/>
</dbReference>
<dbReference type="PANTHER" id="PTHR46910:SF5">
    <property type="entry name" value="ZN(II)2CYS6 TRANSCRIPTION FACTOR (EUROFUNG)"/>
    <property type="match status" value="1"/>
</dbReference>
<reference evidence="6 7" key="1">
    <citation type="submission" date="2018-08" db="EMBL/GenBank/DDBJ databases">
        <title>Draft genome of the lignicolous fungus Coniochaeta pulveracea.</title>
        <authorList>
            <person name="Borstlap C.J."/>
            <person name="De Witt R.N."/>
            <person name="Botha A."/>
            <person name="Volschenk H."/>
        </authorList>
    </citation>
    <scope>NUCLEOTIDE SEQUENCE [LARGE SCALE GENOMIC DNA]</scope>
    <source>
        <strain evidence="6 7">CAB683</strain>
    </source>
</reference>
<dbReference type="GO" id="GO:0008270">
    <property type="term" value="F:zinc ion binding"/>
    <property type="evidence" value="ECO:0007669"/>
    <property type="project" value="InterPro"/>
</dbReference>
<keyword evidence="4" id="KW-1133">Transmembrane helix</keyword>
<dbReference type="Proteomes" id="UP000275385">
    <property type="component" value="Unassembled WGS sequence"/>
</dbReference>
<evidence type="ECO:0000313" key="6">
    <source>
        <dbReference type="EMBL" id="RKU42006.1"/>
    </source>
</evidence>
<protein>
    <recommendedName>
        <fullName evidence="5">Zn(2)-C6 fungal-type domain-containing protein</fullName>
    </recommendedName>
</protein>
<dbReference type="PROSITE" id="PS00463">
    <property type="entry name" value="ZN2_CY6_FUNGAL_1"/>
    <property type="match status" value="1"/>
</dbReference>
<keyword evidence="7" id="KW-1185">Reference proteome</keyword>
<keyword evidence="4" id="KW-0472">Membrane</keyword>
<dbReference type="InterPro" id="IPR001138">
    <property type="entry name" value="Zn2Cys6_DnaBD"/>
</dbReference>
<evidence type="ECO:0000259" key="5">
    <source>
        <dbReference type="PROSITE" id="PS50048"/>
    </source>
</evidence>
<feature type="compositionally biased region" description="Polar residues" evidence="3">
    <location>
        <begin position="96"/>
        <end position="134"/>
    </location>
</feature>
<name>A0A420Y296_9PEZI</name>
<dbReference type="InterPro" id="IPR007219">
    <property type="entry name" value="XnlR_reg_dom"/>
</dbReference>
<evidence type="ECO:0000256" key="3">
    <source>
        <dbReference type="SAM" id="MobiDB-lite"/>
    </source>
</evidence>
<dbReference type="SMART" id="SM00066">
    <property type="entry name" value="GAL4"/>
    <property type="match status" value="1"/>
</dbReference>
<dbReference type="EMBL" id="QVQW01000063">
    <property type="protein sequence ID" value="RKU42006.1"/>
    <property type="molecule type" value="Genomic_DNA"/>
</dbReference>
<evidence type="ECO:0000256" key="1">
    <source>
        <dbReference type="ARBA" id="ARBA00022723"/>
    </source>
</evidence>
<sequence>MLQQQRPVSDVGGEGKELKRACDQCRTRKIRCDKESPCSNCRIAQRTCSSTGLGQKPKEPRQRVLISSQYEKKLDHFGHRLAGIENALRELTLSINKTGGSTSSPATGAPSHSTAQDTANHASSSSSRQLTPSNPFDEPDSDTSSDAGDPAYEGTSSLIAHTVQASYFLEDAVEREPQTLSASMRSALSSLQQIVGLKQQKKRSGKLGLRKDVRFSNQKPIPPGGLKELEMPPVQIVIDLLRDIKDIPPVTFTLVCAFIPVDDFTDSCRRVYFATEDFSVATFIVVNVGLYYLFQEKYIFMNENDPGRSEYVAYSHMCRDNLETGLANLPLFMPLRMESVEALLLGAGYAIEASKPSMAWQMTCAACQLCMAMGYHRLSPFSTADVSHSQPATPSSTDPLAEKKRGLFWFAYMLDKGLALRFGRSSILQDYDIALPKTLPTTINTIGGIQAPGPTADPWRAALELWITHAEVQGQIYEHLYSASALNSSAESRLESARMLVAKQNGLVEQLAALQRQVASHNADVNNDTAVDRSQDSTIALASLGMLLKSDEVSHCSSLALIYRAIPPSDSGRPSKFNDECIKAARAAFAAHEECMSLTSPSQFLMMAYLHWTILYAPFVPFVVLFCHVIATSNQDDLKRLGNFVAGLEPTRSASRAIDKLYRLCRIMYDVATMYVEAKEREKTTLDADMVPVENDFNLYLSQLGLIPPHVPGWNPGIGTGSLEGGGMTEASYQATQLGDWFEGNSYMMGLMEEDLETLSQFPHEPGAWPS</sequence>
<comment type="caution">
    <text evidence="6">The sequence shown here is derived from an EMBL/GenBank/DDBJ whole genome shotgun (WGS) entry which is preliminary data.</text>
</comment>
<dbReference type="SUPFAM" id="SSF57701">
    <property type="entry name" value="Zn2/Cys6 DNA-binding domain"/>
    <property type="match status" value="1"/>
</dbReference>
<organism evidence="6 7">
    <name type="scientific">Coniochaeta pulveracea</name>
    <dbReference type="NCBI Taxonomy" id="177199"/>
    <lineage>
        <taxon>Eukaryota</taxon>
        <taxon>Fungi</taxon>
        <taxon>Dikarya</taxon>
        <taxon>Ascomycota</taxon>
        <taxon>Pezizomycotina</taxon>
        <taxon>Sordariomycetes</taxon>
        <taxon>Sordariomycetidae</taxon>
        <taxon>Coniochaetales</taxon>
        <taxon>Coniochaetaceae</taxon>
        <taxon>Coniochaeta</taxon>
    </lineage>
</organism>
<evidence type="ECO:0000256" key="2">
    <source>
        <dbReference type="ARBA" id="ARBA00023242"/>
    </source>
</evidence>
<dbReference type="CDD" id="cd00067">
    <property type="entry name" value="GAL4"/>
    <property type="match status" value="1"/>
</dbReference>
<dbReference type="OrthoDB" id="103819at2759"/>
<dbReference type="InterPro" id="IPR050987">
    <property type="entry name" value="AtrR-like"/>
</dbReference>
<gene>
    <name evidence="6" type="ORF">DL546_003986</name>
</gene>
<dbReference type="Pfam" id="PF04082">
    <property type="entry name" value="Fungal_trans"/>
    <property type="match status" value="1"/>
</dbReference>
<dbReference type="SMART" id="SM00906">
    <property type="entry name" value="Fungal_trans"/>
    <property type="match status" value="1"/>
</dbReference>
<feature type="region of interest" description="Disordered" evidence="3">
    <location>
        <begin position="96"/>
        <end position="153"/>
    </location>
</feature>
<dbReference type="Pfam" id="PF00172">
    <property type="entry name" value="Zn_clus"/>
    <property type="match status" value="1"/>
</dbReference>
<dbReference type="STRING" id="177199.A0A420Y296"/>
<keyword evidence="4" id="KW-0812">Transmembrane</keyword>
<keyword evidence="2" id="KW-0539">Nucleus</keyword>
<dbReference type="CDD" id="cd12148">
    <property type="entry name" value="fungal_TF_MHR"/>
    <property type="match status" value="1"/>
</dbReference>
<feature type="domain" description="Zn(2)-C6 fungal-type" evidence="5">
    <location>
        <begin position="21"/>
        <end position="50"/>
    </location>
</feature>
<dbReference type="PROSITE" id="PS50048">
    <property type="entry name" value="ZN2_CY6_FUNGAL_2"/>
    <property type="match status" value="1"/>
</dbReference>
<feature type="transmembrane region" description="Helical" evidence="4">
    <location>
        <begin position="609"/>
        <end position="631"/>
    </location>
</feature>
<dbReference type="GO" id="GO:0003677">
    <property type="term" value="F:DNA binding"/>
    <property type="evidence" value="ECO:0007669"/>
    <property type="project" value="InterPro"/>
</dbReference>
<dbReference type="InterPro" id="IPR036864">
    <property type="entry name" value="Zn2-C6_fun-type_DNA-bd_sf"/>
</dbReference>
<dbReference type="GO" id="GO:0006351">
    <property type="term" value="P:DNA-templated transcription"/>
    <property type="evidence" value="ECO:0007669"/>
    <property type="project" value="InterPro"/>
</dbReference>